<evidence type="ECO:0000313" key="15">
    <source>
        <dbReference type="Proteomes" id="UP000176952"/>
    </source>
</evidence>
<comment type="similarity">
    <text evidence="10">Belongs to the GTP-binding elongation factor family. LepA subfamily.</text>
</comment>
<evidence type="ECO:0000256" key="11">
    <source>
        <dbReference type="ARBA" id="ARBA00066744"/>
    </source>
</evidence>
<dbReference type="NCBIfam" id="TIGR01393">
    <property type="entry name" value="lepA"/>
    <property type="match status" value="1"/>
</dbReference>
<keyword evidence="6 12" id="KW-0342">GTP-binding</keyword>
<dbReference type="GO" id="GO:0043022">
    <property type="term" value="F:ribosome binding"/>
    <property type="evidence" value="ECO:0007669"/>
    <property type="project" value="UniProtKB-UniRule"/>
</dbReference>
<dbReference type="Pfam" id="PF00009">
    <property type="entry name" value="GTP_EFTU"/>
    <property type="match status" value="1"/>
</dbReference>
<dbReference type="AlphaFoldDB" id="A0A1G2AY75"/>
<dbReference type="Gene3D" id="3.40.50.300">
    <property type="entry name" value="P-loop containing nucleotide triphosphate hydrolases"/>
    <property type="match status" value="1"/>
</dbReference>
<evidence type="ECO:0000256" key="4">
    <source>
        <dbReference type="ARBA" id="ARBA00022801"/>
    </source>
</evidence>
<dbReference type="InterPro" id="IPR031157">
    <property type="entry name" value="G_TR_CS"/>
</dbReference>
<dbReference type="PROSITE" id="PS00301">
    <property type="entry name" value="G_TR_1"/>
    <property type="match status" value="1"/>
</dbReference>
<dbReference type="GO" id="GO:0005886">
    <property type="term" value="C:plasma membrane"/>
    <property type="evidence" value="ECO:0007669"/>
    <property type="project" value="UniProtKB-SubCell"/>
</dbReference>
<dbReference type="CDD" id="cd01890">
    <property type="entry name" value="LepA"/>
    <property type="match status" value="1"/>
</dbReference>
<keyword evidence="2 12" id="KW-1003">Cell membrane</keyword>
<gene>
    <name evidence="12" type="primary">lepA</name>
    <name evidence="14" type="ORF">A3F54_04735</name>
</gene>
<organism evidence="14 15">
    <name type="scientific">Candidatus Kerfeldbacteria bacterium RIFCSPHIGHO2_12_FULL_48_17</name>
    <dbReference type="NCBI Taxonomy" id="1798542"/>
    <lineage>
        <taxon>Bacteria</taxon>
        <taxon>Candidatus Kerfeldiibacteriota</taxon>
    </lineage>
</organism>
<comment type="caution">
    <text evidence="14">The sequence shown here is derived from an EMBL/GenBank/DDBJ whole genome shotgun (WGS) entry which is preliminary data.</text>
</comment>
<keyword evidence="14" id="KW-0251">Elongation factor</keyword>
<evidence type="ECO:0000256" key="3">
    <source>
        <dbReference type="ARBA" id="ARBA00022741"/>
    </source>
</evidence>
<protein>
    <recommendedName>
        <fullName evidence="11 12">Elongation factor 4</fullName>
        <shortName evidence="12">EF-4</shortName>
        <ecNumber evidence="11 12">3.6.5.n1</ecNumber>
    </recommendedName>
    <alternativeName>
        <fullName evidence="12">Ribosomal back-translocase LepA</fullName>
    </alternativeName>
</protein>
<keyword evidence="7 12" id="KW-0472">Membrane</keyword>
<dbReference type="PANTHER" id="PTHR43512:SF4">
    <property type="entry name" value="TRANSLATION FACTOR GUF1 HOMOLOG, CHLOROPLASTIC"/>
    <property type="match status" value="1"/>
</dbReference>
<comment type="similarity">
    <text evidence="1 12">Belongs to the TRAFAC class translation factor GTPase superfamily. Classic translation factor GTPase family. LepA subfamily.</text>
</comment>
<proteinExistence type="inferred from homology"/>
<evidence type="ECO:0000256" key="1">
    <source>
        <dbReference type="ARBA" id="ARBA00005454"/>
    </source>
</evidence>
<dbReference type="NCBIfam" id="TIGR00231">
    <property type="entry name" value="small_GTP"/>
    <property type="match status" value="1"/>
</dbReference>
<dbReference type="SUPFAM" id="SSF50447">
    <property type="entry name" value="Translation proteins"/>
    <property type="match status" value="1"/>
</dbReference>
<sequence length="602" mass="66784">MPINQAHIRNFCIIAHIDHGKSTLADRLLEFTGTIDKRAMKDQVLDQMDIERERGITIKLQPVRMEYTYRGEKYILNLIDTPGHVDFTYEVSRSLQACEGALLVVDATQGIEAQTLANLYLAFDQNLEIIPVVNKIDLPAADPDKVSHEIMKLIGCKKEDIILASGKVGTGVADILKAVIERIAAPTGNHDAPSRALIFDSVYDDYRGVITYLRMVDGSIKKGEELLLMAQKNPTQALDTGFFKPQLVSTPQLQTGEIGYIVTGFKDIEAARVGDTVTAKATGKQAHKALPGYKQVKPMVYAGIFCKDGSDYPDLKKAMAKLKLNDSSLQYEVENSPALGFGFRCGFLGLLHMEVVQERLKREANLDVMVTAPSVEYKVTLSSGEKVAVTSPLEMPDPSTIQKIEEPVAKVDIVTPTEYIGAIMQLVKEKKGNPTGNEMEYLDELRVILHYEVPLSGVVSDFHDRLKNVSAGYASMNYELSGWKEADVVRLDILVAGDITEPLSSMVYRDSAFYVGRKIVAALKDILPRQMFEVRLQAAIGAKIIASERISAMRKDVTAKLYGGDVTRKRKLLEKQKKGKQRMKTQGKVDIPQEAFLTILKK</sequence>
<dbReference type="CDD" id="cd03699">
    <property type="entry name" value="EF4_II"/>
    <property type="match status" value="1"/>
</dbReference>
<feature type="binding site" evidence="12">
    <location>
        <begin position="134"/>
        <end position="137"/>
    </location>
    <ligand>
        <name>GTP</name>
        <dbReference type="ChEBI" id="CHEBI:37565"/>
    </ligand>
</feature>
<evidence type="ECO:0000256" key="6">
    <source>
        <dbReference type="ARBA" id="ARBA00023134"/>
    </source>
</evidence>
<evidence type="ECO:0000256" key="9">
    <source>
        <dbReference type="ARBA" id="ARBA00057626"/>
    </source>
</evidence>
<comment type="function">
    <text evidence="9 12">Required for accurate and efficient protein synthesis under certain stress conditions. May act as a fidelity factor of the translation reaction, by catalyzing a one-codon backward translocation of tRNAs on improperly translocated ribosomes. Back-translocation proceeds from a post-translocation (POST) complex to a pre-translocation (PRE) complex, thus giving elongation factor G a second chance to translocate the tRNAs correctly. Binds to ribosomes in a GTP-dependent manner.</text>
</comment>
<dbReference type="FunFam" id="3.30.70.240:FF:000007">
    <property type="entry name" value="Translation factor GUF1, mitochondrial"/>
    <property type="match status" value="1"/>
</dbReference>
<evidence type="ECO:0000259" key="13">
    <source>
        <dbReference type="PROSITE" id="PS51722"/>
    </source>
</evidence>
<dbReference type="GO" id="GO:0045727">
    <property type="term" value="P:positive regulation of translation"/>
    <property type="evidence" value="ECO:0007669"/>
    <property type="project" value="UniProtKB-UniRule"/>
</dbReference>
<feature type="domain" description="Tr-type G" evidence="13">
    <location>
        <begin position="6"/>
        <end position="187"/>
    </location>
</feature>
<keyword evidence="3 12" id="KW-0547">Nucleotide-binding</keyword>
<dbReference type="InterPro" id="IPR009000">
    <property type="entry name" value="Transl_B-barrel_sf"/>
</dbReference>
<dbReference type="InterPro" id="IPR006297">
    <property type="entry name" value="EF-4"/>
</dbReference>
<evidence type="ECO:0000256" key="2">
    <source>
        <dbReference type="ARBA" id="ARBA00022475"/>
    </source>
</evidence>
<evidence type="ECO:0000256" key="8">
    <source>
        <dbReference type="ARBA" id="ARBA00050293"/>
    </source>
</evidence>
<dbReference type="Gene3D" id="3.30.70.870">
    <property type="entry name" value="Elongation Factor G (Translational Gtpase), domain 3"/>
    <property type="match status" value="1"/>
</dbReference>
<dbReference type="FunFam" id="3.40.50.300:FF:000078">
    <property type="entry name" value="Elongation factor 4"/>
    <property type="match status" value="1"/>
</dbReference>
<keyword evidence="5 12" id="KW-0648">Protein biosynthesis</keyword>
<dbReference type="GO" id="GO:0003924">
    <property type="term" value="F:GTPase activity"/>
    <property type="evidence" value="ECO:0007669"/>
    <property type="project" value="UniProtKB-UniRule"/>
</dbReference>
<evidence type="ECO:0000256" key="7">
    <source>
        <dbReference type="ARBA" id="ARBA00023136"/>
    </source>
</evidence>
<dbReference type="Gene3D" id="2.40.30.10">
    <property type="entry name" value="Translation factors"/>
    <property type="match status" value="1"/>
</dbReference>
<dbReference type="Proteomes" id="UP000176952">
    <property type="component" value="Unassembled WGS sequence"/>
</dbReference>
<dbReference type="FunFam" id="3.30.70.2570:FF:000001">
    <property type="entry name" value="Translation factor GUF1, mitochondrial"/>
    <property type="match status" value="1"/>
</dbReference>
<reference evidence="14 15" key="1">
    <citation type="journal article" date="2016" name="Nat. Commun.">
        <title>Thousands of microbial genomes shed light on interconnected biogeochemical processes in an aquifer system.</title>
        <authorList>
            <person name="Anantharaman K."/>
            <person name="Brown C.T."/>
            <person name="Hug L.A."/>
            <person name="Sharon I."/>
            <person name="Castelle C.J."/>
            <person name="Probst A.J."/>
            <person name="Thomas B.C."/>
            <person name="Singh A."/>
            <person name="Wilkins M.J."/>
            <person name="Karaoz U."/>
            <person name="Brodie E.L."/>
            <person name="Williams K.H."/>
            <person name="Hubbard S.S."/>
            <person name="Banfield J.F."/>
        </authorList>
    </citation>
    <scope>NUCLEOTIDE SEQUENCE [LARGE SCALE GENOMIC DNA]</scope>
</reference>
<dbReference type="InterPro" id="IPR035654">
    <property type="entry name" value="LepA_IV"/>
</dbReference>
<dbReference type="InterPro" id="IPR035647">
    <property type="entry name" value="EFG_III/V"/>
</dbReference>
<dbReference type="HAMAP" id="MF_00071">
    <property type="entry name" value="LepA"/>
    <property type="match status" value="1"/>
</dbReference>
<dbReference type="FunFam" id="3.30.70.870:FF:000004">
    <property type="entry name" value="Translation factor GUF1, mitochondrial"/>
    <property type="match status" value="1"/>
</dbReference>
<dbReference type="Gene3D" id="3.30.70.240">
    <property type="match status" value="1"/>
</dbReference>
<dbReference type="PRINTS" id="PR00315">
    <property type="entry name" value="ELONGATNFCT"/>
</dbReference>
<dbReference type="EC" id="3.6.5.n1" evidence="11 12"/>
<dbReference type="InterPro" id="IPR005225">
    <property type="entry name" value="Small_GTP-bd"/>
</dbReference>
<dbReference type="SMART" id="SM00838">
    <property type="entry name" value="EFG_C"/>
    <property type="match status" value="1"/>
</dbReference>
<name>A0A1G2AY75_9BACT</name>
<evidence type="ECO:0000256" key="5">
    <source>
        <dbReference type="ARBA" id="ARBA00022917"/>
    </source>
</evidence>
<dbReference type="CDD" id="cd16260">
    <property type="entry name" value="EF4_III"/>
    <property type="match status" value="1"/>
</dbReference>
<comment type="subcellular location">
    <subcellularLocation>
        <location evidence="12">Cell membrane</location>
        <topology evidence="12">Peripheral membrane protein</topology>
        <orientation evidence="12">Cytoplasmic side</orientation>
    </subcellularLocation>
</comment>
<evidence type="ECO:0000313" key="14">
    <source>
        <dbReference type="EMBL" id="OGY81848.1"/>
    </source>
</evidence>
<dbReference type="SUPFAM" id="SSF54980">
    <property type="entry name" value="EF-G C-terminal domain-like"/>
    <property type="match status" value="2"/>
</dbReference>
<accession>A0A1G2AY75</accession>
<feature type="binding site" evidence="12">
    <location>
        <begin position="18"/>
        <end position="23"/>
    </location>
    <ligand>
        <name>GTP</name>
        <dbReference type="ChEBI" id="CHEBI:37565"/>
    </ligand>
</feature>
<dbReference type="Pfam" id="PF00679">
    <property type="entry name" value="EFG_C"/>
    <property type="match status" value="1"/>
</dbReference>
<dbReference type="InterPro" id="IPR038363">
    <property type="entry name" value="LepA_C_sf"/>
</dbReference>
<comment type="catalytic activity">
    <reaction evidence="8 12">
        <text>GTP + H2O = GDP + phosphate + H(+)</text>
        <dbReference type="Rhea" id="RHEA:19669"/>
        <dbReference type="ChEBI" id="CHEBI:15377"/>
        <dbReference type="ChEBI" id="CHEBI:15378"/>
        <dbReference type="ChEBI" id="CHEBI:37565"/>
        <dbReference type="ChEBI" id="CHEBI:43474"/>
        <dbReference type="ChEBI" id="CHEBI:58189"/>
        <dbReference type="EC" id="3.6.5.n1"/>
    </reaction>
</comment>
<dbReference type="EMBL" id="MHKD01000041">
    <property type="protein sequence ID" value="OGY81848.1"/>
    <property type="molecule type" value="Genomic_DNA"/>
</dbReference>
<dbReference type="STRING" id="1798542.A3F54_04735"/>
<dbReference type="InterPro" id="IPR000795">
    <property type="entry name" value="T_Tr_GTP-bd_dom"/>
</dbReference>
<dbReference type="PROSITE" id="PS51722">
    <property type="entry name" value="G_TR_2"/>
    <property type="match status" value="1"/>
</dbReference>
<dbReference type="FunFam" id="2.40.30.10:FF:000015">
    <property type="entry name" value="Translation factor GUF1, mitochondrial"/>
    <property type="match status" value="1"/>
</dbReference>
<dbReference type="PANTHER" id="PTHR43512">
    <property type="entry name" value="TRANSLATION FACTOR GUF1-RELATED"/>
    <property type="match status" value="1"/>
</dbReference>
<dbReference type="GO" id="GO:0003746">
    <property type="term" value="F:translation elongation factor activity"/>
    <property type="evidence" value="ECO:0007669"/>
    <property type="project" value="UniProtKB-UniRule"/>
</dbReference>
<dbReference type="GO" id="GO:0005525">
    <property type="term" value="F:GTP binding"/>
    <property type="evidence" value="ECO:0007669"/>
    <property type="project" value="UniProtKB-UniRule"/>
</dbReference>
<evidence type="ECO:0000256" key="12">
    <source>
        <dbReference type="HAMAP-Rule" id="MF_00071"/>
    </source>
</evidence>
<dbReference type="Gene3D" id="3.30.70.2570">
    <property type="entry name" value="Elongation factor 4, C-terminal domain"/>
    <property type="match status" value="1"/>
</dbReference>
<dbReference type="CDD" id="cd03709">
    <property type="entry name" value="lepA_C"/>
    <property type="match status" value="1"/>
</dbReference>
<dbReference type="SUPFAM" id="SSF52540">
    <property type="entry name" value="P-loop containing nucleoside triphosphate hydrolases"/>
    <property type="match status" value="1"/>
</dbReference>
<keyword evidence="4 12" id="KW-0378">Hydrolase</keyword>
<dbReference type="InterPro" id="IPR027417">
    <property type="entry name" value="P-loop_NTPase"/>
</dbReference>
<dbReference type="Pfam" id="PF06421">
    <property type="entry name" value="LepA_C"/>
    <property type="match status" value="1"/>
</dbReference>
<dbReference type="InterPro" id="IPR013842">
    <property type="entry name" value="LepA_CTD"/>
</dbReference>
<evidence type="ECO:0000256" key="10">
    <source>
        <dbReference type="ARBA" id="ARBA00061052"/>
    </source>
</evidence>
<dbReference type="InterPro" id="IPR000640">
    <property type="entry name" value="EFG_V-like"/>
</dbReference>